<sequence>MKTHLARLARREYLSRLHRAKTPAVLAAAAAAFALSVGALGSAEASPATARAGAAQSVAAQSLAAQPAAAEAPALEAKATASYDAFDARQGVAVDRKYFYAVSDSTITKHDRATGKPLLQFAGREDGPYVHFDSAAAVGDKLYAAHSNYSGWPMESSIEIFDTRTMRHIGTHSFGIDRGSLTWLDRHDGAWWAAFANYDKERKDKPGTPYGETYNTKVVKLDDDFQVVESWTIPKPILDKFKPMSNSGGSWGPDGRLYLTGHDLPETYVMKLPHSGSVLEHVATVALPGVEGQGIAWEDAGRNSALWGISRDNEKVFRFDLPLEKITDPKTEDWKVLGPGEFVQE</sequence>
<evidence type="ECO:0000313" key="1">
    <source>
        <dbReference type="EMBL" id="MFI1966721.1"/>
    </source>
</evidence>
<protein>
    <recommendedName>
        <fullName evidence="3">WD40 repeat domain-containing protein</fullName>
    </recommendedName>
</protein>
<dbReference type="SUPFAM" id="SSF69322">
    <property type="entry name" value="Tricorn protease domain 2"/>
    <property type="match status" value="1"/>
</dbReference>
<reference evidence="1 2" key="1">
    <citation type="submission" date="2024-10" db="EMBL/GenBank/DDBJ databases">
        <title>The Natural Products Discovery Center: Release of the First 8490 Sequenced Strains for Exploring Actinobacteria Biosynthetic Diversity.</title>
        <authorList>
            <person name="Kalkreuter E."/>
            <person name="Kautsar S.A."/>
            <person name="Yang D."/>
            <person name="Bader C.D."/>
            <person name="Teijaro C.N."/>
            <person name="Fluegel L."/>
            <person name="Davis C.M."/>
            <person name="Simpson J.R."/>
            <person name="Lauterbach L."/>
            <person name="Steele A.D."/>
            <person name="Gui C."/>
            <person name="Meng S."/>
            <person name="Li G."/>
            <person name="Viehrig K."/>
            <person name="Ye F."/>
            <person name="Su P."/>
            <person name="Kiefer A.F."/>
            <person name="Nichols A."/>
            <person name="Cepeda A.J."/>
            <person name="Yan W."/>
            <person name="Fan B."/>
            <person name="Jiang Y."/>
            <person name="Adhikari A."/>
            <person name="Zheng C.-J."/>
            <person name="Schuster L."/>
            <person name="Cowan T.M."/>
            <person name="Smanski M.J."/>
            <person name="Chevrette M.G."/>
            <person name="De Carvalho L.P.S."/>
            <person name="Shen B."/>
        </authorList>
    </citation>
    <scope>NUCLEOTIDE SEQUENCE [LARGE SCALE GENOMIC DNA]</scope>
    <source>
        <strain evidence="1 2">NPDC020327</strain>
    </source>
</reference>
<dbReference type="EMBL" id="JBIRWE010000011">
    <property type="protein sequence ID" value="MFI1966721.1"/>
    <property type="molecule type" value="Genomic_DNA"/>
</dbReference>
<evidence type="ECO:0008006" key="3">
    <source>
        <dbReference type="Google" id="ProtNLM"/>
    </source>
</evidence>
<organism evidence="1 2">
    <name type="scientific">Streptomyces pathocidini</name>
    <dbReference type="NCBI Taxonomy" id="1650571"/>
    <lineage>
        <taxon>Bacteria</taxon>
        <taxon>Bacillati</taxon>
        <taxon>Actinomycetota</taxon>
        <taxon>Actinomycetes</taxon>
        <taxon>Kitasatosporales</taxon>
        <taxon>Streptomycetaceae</taxon>
        <taxon>Streptomyces</taxon>
    </lineage>
</organism>
<dbReference type="RefSeq" id="WP_055473518.1">
    <property type="nucleotide sequence ID" value="NZ_JBIRWE010000011.1"/>
</dbReference>
<evidence type="ECO:0000313" key="2">
    <source>
        <dbReference type="Proteomes" id="UP001611548"/>
    </source>
</evidence>
<comment type="caution">
    <text evidence="1">The sequence shown here is derived from an EMBL/GenBank/DDBJ whole genome shotgun (WGS) entry which is preliminary data.</text>
</comment>
<proteinExistence type="predicted"/>
<dbReference type="Proteomes" id="UP001611548">
    <property type="component" value="Unassembled WGS sequence"/>
</dbReference>
<accession>A0ABW7UXY4</accession>
<gene>
    <name evidence="1" type="ORF">ACH429_21845</name>
</gene>
<keyword evidence="2" id="KW-1185">Reference proteome</keyword>
<name>A0ABW7UXY4_9ACTN</name>